<reference evidence="2 3" key="2">
    <citation type="submission" date="2025-08" db="UniProtKB">
        <authorList>
            <consortium name="RefSeq"/>
        </authorList>
    </citation>
    <scope>IDENTIFICATION</scope>
</reference>
<proteinExistence type="predicted"/>
<dbReference type="RefSeq" id="XP_016500270.1">
    <property type="nucleotide sequence ID" value="XM_016644784.1"/>
</dbReference>
<evidence type="ECO:0000313" key="3">
    <source>
        <dbReference type="RefSeq" id="XP_016500267.1"/>
    </source>
</evidence>
<gene>
    <name evidence="2 3 4 5" type="primary">LOC107818730</name>
</gene>
<dbReference type="GeneID" id="107818730"/>
<dbReference type="RefSeq" id="XP_016500266.1">
    <property type="nucleotide sequence ID" value="XM_016644780.1"/>
</dbReference>
<evidence type="ECO:0000313" key="4">
    <source>
        <dbReference type="RefSeq" id="XP_016500268.1"/>
    </source>
</evidence>
<dbReference type="OrthoDB" id="10298090at2759"/>
<dbReference type="RefSeq" id="XP_016500267.1">
    <property type="nucleotide sequence ID" value="XM_016644781.1"/>
</dbReference>
<name>A0A1S4CGM0_TOBAC</name>
<evidence type="ECO:0000313" key="2">
    <source>
        <dbReference type="RefSeq" id="XP_016500266.1"/>
    </source>
</evidence>
<protein>
    <submittedName>
        <fullName evidence="2 3">Uncharacterized protein</fullName>
    </submittedName>
</protein>
<evidence type="ECO:0000313" key="5">
    <source>
        <dbReference type="RefSeq" id="XP_016500270.1"/>
    </source>
</evidence>
<evidence type="ECO:0000313" key="1">
    <source>
        <dbReference type="Proteomes" id="UP000790787"/>
    </source>
</evidence>
<accession>A0A1S4CGM0</accession>
<dbReference type="AlphaFoldDB" id="A0A1S4CGM0"/>
<dbReference type="KEGG" id="nta:107818730"/>
<sequence length="460" mass="51725">MHFQKRTFINSRMADISQAGVDYVNCATLVRSATYESASPEIHELNARLVDGEKYATIVDEVFDKNPQSNEPVVHSQFSKDEAQLVPLVGRDYFMPQEIEQFEILSIDSEGLLDAMKINSDSDDGKSEEDQRGCTKVEENSSNTAAQVFATNTTTQLSHIATMILDPFSSLIPDVKFPVGRILVVPVSVNLDDCRMLDTCYCCQTRACASLHYVSRSTIGTILFYSCVDNWFDTGQDFKADVYVLLSVQSEDLTHILHEEPWLLLFLSCEFVLQHDKKFTMANEVIVLSCIVLHLEWLVWQIVEVVGISNISYSCDAIGLLVRRGNLEWHSGPSSSEDMFSMHLVLELWAGGDLFDGTIALGYSLVKETTDIFGQLLTVVRNYHFMGDDRWNQSLAGHSGKVYPQRGLELAQRLEELPCTLSACICDQFIKRSTFDSCSALDHATPLIDLHQFFLDQFGL</sequence>
<keyword evidence="1" id="KW-1185">Reference proteome</keyword>
<dbReference type="PaxDb" id="4097-A0A1S4CGM0"/>
<organism evidence="2">
    <name type="scientific">Nicotiana tabacum</name>
    <name type="common">Common tobacco</name>
    <dbReference type="NCBI Taxonomy" id="4097"/>
    <lineage>
        <taxon>Eukaryota</taxon>
        <taxon>Viridiplantae</taxon>
        <taxon>Streptophyta</taxon>
        <taxon>Embryophyta</taxon>
        <taxon>Tracheophyta</taxon>
        <taxon>Spermatophyta</taxon>
        <taxon>Magnoliopsida</taxon>
        <taxon>eudicotyledons</taxon>
        <taxon>Gunneridae</taxon>
        <taxon>Pentapetalae</taxon>
        <taxon>asterids</taxon>
        <taxon>lamiids</taxon>
        <taxon>Solanales</taxon>
        <taxon>Solanaceae</taxon>
        <taxon>Nicotianoideae</taxon>
        <taxon>Nicotianeae</taxon>
        <taxon>Nicotiana</taxon>
    </lineage>
</organism>
<dbReference type="RefSeq" id="XP_016500268.1">
    <property type="nucleotide sequence ID" value="XM_016644782.1"/>
</dbReference>
<dbReference type="Proteomes" id="UP000790787">
    <property type="component" value="Chromosome 22"/>
</dbReference>
<reference evidence="1" key="1">
    <citation type="journal article" date="2014" name="Nat. Commun.">
        <title>The tobacco genome sequence and its comparison with those of tomato and potato.</title>
        <authorList>
            <person name="Sierro N."/>
            <person name="Battey J.N."/>
            <person name="Ouadi S."/>
            <person name="Bakaher N."/>
            <person name="Bovet L."/>
            <person name="Willig A."/>
            <person name="Goepfert S."/>
            <person name="Peitsch M.C."/>
            <person name="Ivanov N.V."/>
        </authorList>
    </citation>
    <scope>NUCLEOTIDE SEQUENCE [LARGE SCALE GENOMIC DNA]</scope>
</reference>